<name>A0ABW8BNJ4_9GAMM</name>
<dbReference type="Proteomes" id="UP001614338">
    <property type="component" value="Unassembled WGS sequence"/>
</dbReference>
<evidence type="ECO:0000313" key="1">
    <source>
        <dbReference type="EMBL" id="MFI8748776.1"/>
    </source>
</evidence>
<proteinExistence type="predicted"/>
<evidence type="ECO:0000313" key="2">
    <source>
        <dbReference type="Proteomes" id="UP001614338"/>
    </source>
</evidence>
<keyword evidence="2" id="KW-1185">Reference proteome</keyword>
<organism evidence="1 2">
    <name type="scientific">Vreelandella lionensis</name>
    <dbReference type="NCBI Taxonomy" id="1144478"/>
    <lineage>
        <taxon>Bacteria</taxon>
        <taxon>Pseudomonadati</taxon>
        <taxon>Pseudomonadota</taxon>
        <taxon>Gammaproteobacteria</taxon>
        <taxon>Oceanospirillales</taxon>
        <taxon>Halomonadaceae</taxon>
        <taxon>Vreelandella</taxon>
    </lineage>
</organism>
<dbReference type="RefSeq" id="WP_399841703.1">
    <property type="nucleotide sequence ID" value="NZ_JBITWC010000003.1"/>
</dbReference>
<reference evidence="1 2" key="1">
    <citation type="submission" date="2024-10" db="EMBL/GenBank/DDBJ databases">
        <title>The Natural Products Discovery Center: Release of the First 8490 Sequenced Strains for Exploring Actinobacteria Biosynthetic Diversity.</title>
        <authorList>
            <person name="Kalkreuter E."/>
            <person name="Kautsar S.A."/>
            <person name="Yang D."/>
            <person name="Bader C.D."/>
            <person name="Teijaro C.N."/>
            <person name="Fluegel L."/>
            <person name="Davis C.M."/>
            <person name="Simpson J.R."/>
            <person name="Lauterbach L."/>
            <person name="Steele A.D."/>
            <person name="Gui C."/>
            <person name="Meng S."/>
            <person name="Li G."/>
            <person name="Viehrig K."/>
            <person name="Ye F."/>
            <person name="Su P."/>
            <person name="Kiefer A.F."/>
            <person name="Nichols A."/>
            <person name="Cepeda A.J."/>
            <person name="Yan W."/>
            <person name="Fan B."/>
            <person name="Jiang Y."/>
            <person name="Adhikari A."/>
            <person name="Zheng C.-J."/>
            <person name="Schuster L."/>
            <person name="Cowan T.M."/>
            <person name="Smanski M.J."/>
            <person name="Chevrette M.G."/>
            <person name="De Carvalho L.P.S."/>
            <person name="Shen B."/>
        </authorList>
    </citation>
    <scope>NUCLEOTIDE SEQUENCE [LARGE SCALE GENOMIC DNA]</scope>
    <source>
        <strain evidence="1 2">NPDC077409</strain>
    </source>
</reference>
<sequence length="123" mass="13259">MNLLDGLDTALNSDAVSAAVDVGSQAASSNWWDTGIEYATKAFNWMEDHPTTTNLLAGVAGGVGQYLMSKEQLAQQERFAREQWERERAARRIKPGSMDGYGSHVATAKGGLLTNGLIIGQED</sequence>
<gene>
    <name evidence="1" type="ORF">ACIGG6_02050</name>
</gene>
<dbReference type="EMBL" id="JBITWC010000003">
    <property type="protein sequence ID" value="MFI8748776.1"/>
    <property type="molecule type" value="Genomic_DNA"/>
</dbReference>
<protein>
    <submittedName>
        <fullName evidence="1">Uncharacterized protein</fullName>
    </submittedName>
</protein>
<comment type="caution">
    <text evidence="1">The sequence shown here is derived from an EMBL/GenBank/DDBJ whole genome shotgun (WGS) entry which is preliminary data.</text>
</comment>
<accession>A0ABW8BNJ4</accession>